<evidence type="ECO:0000313" key="1">
    <source>
        <dbReference type="EMBL" id="VIP05503.1"/>
    </source>
</evidence>
<organism evidence="1">
    <name type="scientific">Tuwongella immobilis</name>
    <dbReference type="NCBI Taxonomy" id="692036"/>
    <lineage>
        <taxon>Bacteria</taxon>
        <taxon>Pseudomonadati</taxon>
        <taxon>Planctomycetota</taxon>
        <taxon>Planctomycetia</taxon>
        <taxon>Gemmatales</taxon>
        <taxon>Gemmataceae</taxon>
        <taxon>Tuwongella</taxon>
    </lineage>
</organism>
<keyword evidence="2" id="KW-1185">Reference proteome</keyword>
<dbReference type="AlphaFoldDB" id="A0A6C2YWH7"/>
<accession>A0A6C2YWH7</accession>
<sequence length="557" mass="63769">MSAPQVTTPDGVRWTIAPDATNLVADDALPTDTLALQRWLESGQADIVKTGPHRTVYRVRLPQMIVYWKRCRLLGIRGWLRQLLRPPKARMEFDRAQALRAKQIPTIEPIAWGTRHRLWPSESMLITRNCDGTHALREILEEQLPRLSGPEQAALRRMIACELGIFLAKLHQAGIVHPDLHPGNFLVKLPANGVPIFYLLDLHAIRMTGPLDWQSARANLVLFHRYFQLRASRADRARFWRSYRGHRSDWPQDPPLARQQALELETATAESNHRFWRSRKARCTGKNRYFQPIRSRIAHGFAVRDLDAAFLRTFAADPDAPFRDASNRVLKSGGASTVIEMMLPTPQGNRPVILKRFNMPHLVDGLKNLLRPSPALRSWIAGNALLDRGLPTARPLVMLHRRRFGLPTVGYLLCEKVADAVELPDAIPTRDPHTLRRRIDRLGQLLACMHDRQLAHRDLKAANLLMDSQEQFWFIDLVGMECDIAPSTERRLRDLTRLAVSFASDPRIRNTDRLRFLRAYFAWGLHGSAGWKSTWRTLADAVARKIDRNRKRGRVIA</sequence>
<dbReference type="SUPFAM" id="SSF56112">
    <property type="entry name" value="Protein kinase-like (PK-like)"/>
    <property type="match status" value="2"/>
</dbReference>
<name>A0A6C2YWH7_9BACT</name>
<dbReference type="InterPro" id="IPR011009">
    <property type="entry name" value="Kinase-like_dom_sf"/>
</dbReference>
<keyword evidence="1" id="KW-0723">Serine/threonine-protein kinase</keyword>
<dbReference type="PROSITE" id="PS00108">
    <property type="entry name" value="PROTEIN_KINASE_ST"/>
    <property type="match status" value="1"/>
</dbReference>
<dbReference type="RefSeq" id="WP_162660569.1">
    <property type="nucleotide sequence ID" value="NZ_LR593887.1"/>
</dbReference>
<evidence type="ECO:0000313" key="2">
    <source>
        <dbReference type="Proteomes" id="UP000464378"/>
    </source>
</evidence>
<dbReference type="Pfam" id="PF06293">
    <property type="entry name" value="Kdo"/>
    <property type="match status" value="2"/>
</dbReference>
<dbReference type="EMBL" id="LR593887">
    <property type="protein sequence ID" value="VTS08362.1"/>
    <property type="molecule type" value="Genomic_DNA"/>
</dbReference>
<dbReference type="Proteomes" id="UP000464378">
    <property type="component" value="Chromosome"/>
</dbReference>
<dbReference type="EMBL" id="LR586016">
    <property type="protein sequence ID" value="VIP05503.1"/>
    <property type="molecule type" value="Genomic_DNA"/>
</dbReference>
<dbReference type="Gene3D" id="1.10.510.10">
    <property type="entry name" value="Transferase(Phosphotransferase) domain 1"/>
    <property type="match status" value="2"/>
</dbReference>
<reference evidence="1" key="1">
    <citation type="submission" date="2019-04" db="EMBL/GenBank/DDBJ databases">
        <authorList>
            <consortium name="Science for Life Laboratories"/>
        </authorList>
    </citation>
    <scope>NUCLEOTIDE SEQUENCE</scope>
    <source>
        <strain evidence="1">MBLW1</strain>
    </source>
</reference>
<proteinExistence type="predicted"/>
<dbReference type="KEGG" id="tim:GMBLW1_36900"/>
<gene>
    <name evidence="1" type="ORF">GMBLW1_36900</name>
</gene>
<evidence type="ECO:0008006" key="3">
    <source>
        <dbReference type="Google" id="ProtNLM"/>
    </source>
</evidence>
<protein>
    <recommendedName>
        <fullName evidence="3">Non-specific serine/threonine protein kinase</fullName>
    </recommendedName>
</protein>
<dbReference type="GO" id="GO:0004674">
    <property type="term" value="F:protein serine/threonine kinase activity"/>
    <property type="evidence" value="ECO:0007669"/>
    <property type="project" value="UniProtKB-KW"/>
</dbReference>
<dbReference type="InterPro" id="IPR008271">
    <property type="entry name" value="Ser/Thr_kinase_AS"/>
</dbReference>
<keyword evidence="1" id="KW-0418">Kinase</keyword>
<keyword evidence="1" id="KW-0808">Transferase</keyword>
<dbReference type="InParanoid" id="A0A6C2YWH7"/>